<evidence type="ECO:0000256" key="3">
    <source>
        <dbReference type="ARBA" id="ARBA00022448"/>
    </source>
</evidence>
<dbReference type="GO" id="GO:0016887">
    <property type="term" value="F:ATP hydrolysis activity"/>
    <property type="evidence" value="ECO:0007669"/>
    <property type="project" value="InterPro"/>
</dbReference>
<dbReference type="GO" id="GO:0046872">
    <property type="term" value="F:metal ion binding"/>
    <property type="evidence" value="ECO:0007669"/>
    <property type="project" value="UniProtKB-KW"/>
</dbReference>
<evidence type="ECO:0000256" key="16">
    <source>
        <dbReference type="ARBA" id="ARBA00023136"/>
    </source>
</evidence>
<feature type="domain" description="Cation-transporting P-type ATPase N-terminal" evidence="18">
    <location>
        <begin position="1"/>
        <end position="75"/>
    </location>
</feature>
<proteinExistence type="inferred from homology"/>
<keyword evidence="14 17" id="KW-1133">Transmembrane helix</keyword>
<dbReference type="SUPFAM" id="SSF81665">
    <property type="entry name" value="Calcium ATPase, transmembrane domain M"/>
    <property type="match status" value="1"/>
</dbReference>
<keyword evidence="3 17" id="KW-0813">Transport</keyword>
<dbReference type="Gene3D" id="1.20.1110.10">
    <property type="entry name" value="Calcium-transporting ATPase, transmembrane domain"/>
    <property type="match status" value="1"/>
</dbReference>
<dbReference type="InterPro" id="IPR044492">
    <property type="entry name" value="P_typ_ATPase_HD_dom"/>
</dbReference>
<evidence type="ECO:0000256" key="13">
    <source>
        <dbReference type="ARBA" id="ARBA00022967"/>
    </source>
</evidence>
<evidence type="ECO:0000256" key="10">
    <source>
        <dbReference type="ARBA" id="ARBA00022840"/>
    </source>
</evidence>
<reference evidence="19" key="2">
    <citation type="submission" date="2025-09" db="UniProtKB">
        <authorList>
            <consortium name="Ensembl"/>
        </authorList>
    </citation>
    <scope>IDENTIFICATION</scope>
</reference>
<dbReference type="GO" id="GO:1902600">
    <property type="term" value="P:proton transmembrane transport"/>
    <property type="evidence" value="ECO:0007669"/>
    <property type="project" value="UniProtKB-KW"/>
</dbReference>
<dbReference type="Gene3D" id="3.40.50.1000">
    <property type="entry name" value="HAD superfamily/HAD-like"/>
    <property type="match status" value="1"/>
</dbReference>
<dbReference type="Pfam" id="PF08282">
    <property type="entry name" value="Hydrolase_3"/>
    <property type="match status" value="1"/>
</dbReference>
<dbReference type="Gene3D" id="2.70.150.10">
    <property type="entry name" value="Calcium-transporting ATPase, cytoplasmic transduction domain A"/>
    <property type="match status" value="1"/>
</dbReference>
<dbReference type="SUPFAM" id="SSF81660">
    <property type="entry name" value="Metal cation-transporting ATPase, ATP-binding domain N"/>
    <property type="match status" value="1"/>
</dbReference>
<organism evidence="19 20">
    <name type="scientific">Seriola dumerili</name>
    <name type="common">Greater amberjack</name>
    <name type="synonym">Caranx dumerili</name>
    <dbReference type="NCBI Taxonomy" id="41447"/>
    <lineage>
        <taxon>Eukaryota</taxon>
        <taxon>Metazoa</taxon>
        <taxon>Chordata</taxon>
        <taxon>Craniata</taxon>
        <taxon>Vertebrata</taxon>
        <taxon>Euteleostomi</taxon>
        <taxon>Actinopterygii</taxon>
        <taxon>Neopterygii</taxon>
        <taxon>Teleostei</taxon>
        <taxon>Neoteleostei</taxon>
        <taxon>Acanthomorphata</taxon>
        <taxon>Carangaria</taxon>
        <taxon>Carangiformes</taxon>
        <taxon>Carangidae</taxon>
        <taxon>Seriola</taxon>
    </lineage>
</organism>
<feature type="transmembrane region" description="Helical" evidence="17">
    <location>
        <begin position="282"/>
        <end position="305"/>
    </location>
</feature>
<dbReference type="Pfam" id="PF00690">
    <property type="entry name" value="Cation_ATPase_N"/>
    <property type="match status" value="1"/>
</dbReference>
<reference evidence="19" key="1">
    <citation type="submission" date="2025-08" db="UniProtKB">
        <authorList>
            <consortium name="Ensembl"/>
        </authorList>
    </citation>
    <scope>IDENTIFICATION</scope>
</reference>
<dbReference type="InterPro" id="IPR059000">
    <property type="entry name" value="ATPase_P-type_domA"/>
</dbReference>
<sequence>DDHEITIEELEMRYNTSVTKGLTTTFAQQVLERDGPNELKPPKGTPEYVKFARQLAGGLQCLMWVAAVICFIAFGIELGRGNLTSFDDLYLAITLIAVVVVTGCFGYYQEFKSTNIIASFKNLVFSIIQALVIRDGKKNEINANQLVVGDLVEIKGGDRVPADIRIITGQACKVDNSSLTGESEPQTRSPECTHENPLETRNIAFFSTTCLEGVATGVIINTGDRTIIGRIASLASGVGNEKTPIAIEIEHFVDIIAGLAIFFGFTFFVVAMFIGYAFLEAMIFFMAIVVAYVPEGLLATVTVCLSLTAKRLARKNCVVKNLEAVETLGSTSVICSDKTGTLTQNRMTVAHLWFDNQIHAADTTEDQSGQSFDQSSETWRSLARVASLCNRAIFKPDQEGVPIPKRLVVGDASETALLKFTELTVGNIMDYRNRFKKVVEVVFNTLSIHELEDPLDLRYLLVMKGAPERILERCSTILIKGQELPLDEQWKEAFQTAYMDLGGLGERVLGFCHLYLNEKEFPRGYRFDPDEMNFTTTGLCFAGLISMIDPPRATVPDAVMKCRTAGIRVVMVTGDHPITAKAIAANVGIISEGSETVEDIAERKRIPVEQVNKSDARACVISGGQLKEMSSDDLDDALRNHPEMVFARTSPQQKLIIVESCQRLGSIVAVTGDGVNDSPALKRADIGVAMGIAGSDAAKNAADMILLDDNFASIVTGVEQGRLIFDNLKKSIAYTLTKNIPELTPYLIYITVSVPLPLGCITILFIELATDIFPSVSLAYEKAESDIMHLKPRNPRRDRLVNEALAAYSYFQIGAIQSFAGFTDYFTAMAQEGWFPLLCVGLRSQWEDVHLQDLQDSYGQEWTFSQRLYQEYTCYTVFFVSIEICQISDVLIRKTRRLSVFQQGFFRSVKIHPSHDSSSIVYFNRYSYNINIYRFNSLVQWWFVPLPYGILIFVYDEIRKLGVRRYPGSKPRFIILH</sequence>
<dbReference type="Gene3D" id="3.40.1110.10">
    <property type="entry name" value="Calcium-transporting ATPase, cytoplasmic domain N"/>
    <property type="match status" value="1"/>
</dbReference>
<dbReference type="GO" id="GO:0005391">
    <property type="term" value="F:P-type sodium:potassium-exchanging transporter activity"/>
    <property type="evidence" value="ECO:0007669"/>
    <property type="project" value="TreeGrafter"/>
</dbReference>
<evidence type="ECO:0000256" key="7">
    <source>
        <dbReference type="ARBA" id="ARBA00022723"/>
    </source>
</evidence>
<evidence type="ECO:0000256" key="15">
    <source>
        <dbReference type="ARBA" id="ARBA00023065"/>
    </source>
</evidence>
<dbReference type="PRINTS" id="PR00121">
    <property type="entry name" value="NAKATPASE"/>
</dbReference>
<dbReference type="InterPro" id="IPR006068">
    <property type="entry name" value="ATPase_P-typ_cation-transptr_C"/>
</dbReference>
<evidence type="ECO:0000259" key="18">
    <source>
        <dbReference type="SMART" id="SM00831"/>
    </source>
</evidence>
<dbReference type="Proteomes" id="UP000261420">
    <property type="component" value="Unplaced"/>
</dbReference>
<keyword evidence="15 17" id="KW-0406">Ion transport</keyword>
<dbReference type="GO" id="GO:0005886">
    <property type="term" value="C:plasma membrane"/>
    <property type="evidence" value="ECO:0007669"/>
    <property type="project" value="UniProtKB-SubCell"/>
</dbReference>
<keyword evidence="6 17" id="KW-0812">Transmembrane</keyword>
<dbReference type="CDD" id="cd02608">
    <property type="entry name" value="P-type_ATPase_Na-K_like"/>
    <property type="match status" value="1"/>
</dbReference>
<keyword evidence="9" id="KW-0375">Hydrogen ion transport</keyword>
<accession>A0A3B4TUU7</accession>
<dbReference type="GO" id="GO:0036376">
    <property type="term" value="P:sodium ion export across plasma membrane"/>
    <property type="evidence" value="ECO:0007669"/>
    <property type="project" value="TreeGrafter"/>
</dbReference>
<evidence type="ECO:0000256" key="1">
    <source>
        <dbReference type="ARBA" id="ARBA00004141"/>
    </source>
</evidence>
<evidence type="ECO:0000256" key="4">
    <source>
        <dbReference type="ARBA" id="ARBA00022538"/>
    </source>
</evidence>
<dbReference type="Pfam" id="PF13246">
    <property type="entry name" value="Cation_ATPase"/>
    <property type="match status" value="1"/>
</dbReference>
<dbReference type="GeneTree" id="ENSGT00940000160297"/>
<comment type="similarity">
    <text evidence="2 17">Belongs to the cation transport ATPase (P-type) (TC 3.A.3) family. Type IIC subfamily.</text>
</comment>
<evidence type="ECO:0000256" key="5">
    <source>
        <dbReference type="ARBA" id="ARBA00022553"/>
    </source>
</evidence>
<name>A0A3B4TUU7_SERDU</name>
<evidence type="ECO:0000256" key="12">
    <source>
        <dbReference type="ARBA" id="ARBA00022958"/>
    </source>
</evidence>
<dbReference type="InterPro" id="IPR023214">
    <property type="entry name" value="HAD_sf"/>
</dbReference>
<dbReference type="SFLD" id="SFLDS00003">
    <property type="entry name" value="Haloacid_Dehalogenase"/>
    <property type="match status" value="1"/>
</dbReference>
<dbReference type="NCBIfam" id="TIGR01106">
    <property type="entry name" value="ATPase-IIC_X-K"/>
    <property type="match status" value="1"/>
</dbReference>
<keyword evidence="8 17" id="KW-0547">Nucleotide-binding</keyword>
<dbReference type="PRINTS" id="PR00119">
    <property type="entry name" value="CATATPASE"/>
</dbReference>
<dbReference type="Ensembl" id="ENSSDUT00000010276.1">
    <property type="protein sequence ID" value="ENSSDUP00000010084.1"/>
    <property type="gene ID" value="ENSSDUG00000007332.1"/>
</dbReference>
<dbReference type="PROSITE" id="PS00154">
    <property type="entry name" value="ATPASE_E1_E2"/>
    <property type="match status" value="1"/>
</dbReference>
<dbReference type="InterPro" id="IPR023298">
    <property type="entry name" value="ATPase_P-typ_TM_dom_sf"/>
</dbReference>
<comment type="caution">
    <text evidence="17">Lacks conserved residue(s) required for the propagation of feature annotation.</text>
</comment>
<dbReference type="InterPro" id="IPR001757">
    <property type="entry name" value="P_typ_ATPase"/>
</dbReference>
<dbReference type="InterPro" id="IPR050510">
    <property type="entry name" value="Cation_transp_ATPase_P-type"/>
</dbReference>
<dbReference type="SUPFAM" id="SSF81653">
    <property type="entry name" value="Calcium ATPase, transduction domain A"/>
    <property type="match status" value="1"/>
</dbReference>
<dbReference type="PANTHER" id="PTHR43294">
    <property type="entry name" value="SODIUM/POTASSIUM-TRANSPORTING ATPASE SUBUNIT ALPHA"/>
    <property type="match status" value="1"/>
</dbReference>
<dbReference type="GO" id="GO:0006883">
    <property type="term" value="P:intracellular sodium ion homeostasis"/>
    <property type="evidence" value="ECO:0007669"/>
    <property type="project" value="TreeGrafter"/>
</dbReference>
<feature type="transmembrane region" description="Helical" evidence="17">
    <location>
        <begin position="55"/>
        <end position="76"/>
    </location>
</feature>
<keyword evidence="4 17" id="KW-0633">Potassium transport</keyword>
<keyword evidence="5" id="KW-0597">Phosphoprotein</keyword>
<evidence type="ECO:0000256" key="17">
    <source>
        <dbReference type="RuleBase" id="RU362084"/>
    </source>
</evidence>
<dbReference type="FunFam" id="3.40.1110.10:FF:000001">
    <property type="entry name" value="Sodium/potassium-transporting ATPase subunit alpha"/>
    <property type="match status" value="1"/>
</dbReference>
<dbReference type="AlphaFoldDB" id="A0A3B4TUU7"/>
<dbReference type="FunFam" id="3.40.50.1000:FF:000001">
    <property type="entry name" value="Phospholipid-transporting ATPase IC"/>
    <property type="match status" value="1"/>
</dbReference>
<dbReference type="InterPro" id="IPR004014">
    <property type="entry name" value="ATPase_P-typ_cation-transptr_N"/>
</dbReference>
<feature type="transmembrane region" description="Helical" evidence="17">
    <location>
        <begin position="938"/>
        <end position="955"/>
    </location>
</feature>
<dbReference type="NCBIfam" id="TIGR01494">
    <property type="entry name" value="ATPase_P-type"/>
    <property type="match status" value="2"/>
</dbReference>
<keyword evidence="16 17" id="KW-0472">Membrane</keyword>
<evidence type="ECO:0000313" key="20">
    <source>
        <dbReference type="Proteomes" id="UP000261420"/>
    </source>
</evidence>
<keyword evidence="10 17" id="KW-0067">ATP-binding</keyword>
<dbReference type="FunFam" id="2.70.150.10:FF:000003">
    <property type="entry name" value="Sodium/potassium-transporting ATPase subunit alpha"/>
    <property type="match status" value="1"/>
</dbReference>
<evidence type="ECO:0000256" key="6">
    <source>
        <dbReference type="ARBA" id="ARBA00022692"/>
    </source>
</evidence>
<evidence type="ECO:0000256" key="14">
    <source>
        <dbReference type="ARBA" id="ARBA00022989"/>
    </source>
</evidence>
<dbReference type="Pfam" id="PF00122">
    <property type="entry name" value="E1-E2_ATPase"/>
    <property type="match status" value="1"/>
</dbReference>
<dbReference type="FunFam" id="1.20.1110.10:FF:000095">
    <property type="entry name" value="Sodium/potassium-transporting ATPase subunit alpha-1"/>
    <property type="match status" value="2"/>
</dbReference>
<dbReference type="PANTHER" id="PTHR43294:SF10">
    <property type="entry name" value="POTASSIUM-TRANSPORTING ATPASE ALPHA CHAIN 1"/>
    <property type="match status" value="1"/>
</dbReference>
<keyword evidence="12 17" id="KW-0630">Potassium</keyword>
<evidence type="ECO:0000313" key="19">
    <source>
        <dbReference type="Ensembl" id="ENSSDUP00000010084.1"/>
    </source>
</evidence>
<feature type="transmembrane region" description="Helical" evidence="17">
    <location>
        <begin position="252"/>
        <end position="276"/>
    </location>
</feature>
<keyword evidence="20" id="KW-1185">Reference proteome</keyword>
<dbReference type="InterPro" id="IPR018303">
    <property type="entry name" value="ATPase_P-typ_P_site"/>
</dbReference>
<dbReference type="GO" id="GO:0005524">
    <property type="term" value="F:ATP binding"/>
    <property type="evidence" value="ECO:0007669"/>
    <property type="project" value="UniProtKB-KW"/>
</dbReference>
<dbReference type="GO" id="GO:1990573">
    <property type="term" value="P:potassium ion import across plasma membrane"/>
    <property type="evidence" value="ECO:0007669"/>
    <property type="project" value="TreeGrafter"/>
</dbReference>
<feature type="transmembrane region" description="Helical" evidence="17">
    <location>
        <begin position="746"/>
        <end position="766"/>
    </location>
</feature>
<dbReference type="GO" id="GO:0030007">
    <property type="term" value="P:intracellular potassium ion homeostasis"/>
    <property type="evidence" value="ECO:0007669"/>
    <property type="project" value="TreeGrafter"/>
</dbReference>
<protein>
    <recommendedName>
        <fullName evidence="17">Sodium/potassium-transporting ATPase subunit alpha</fullName>
    </recommendedName>
</protein>
<keyword evidence="11" id="KW-0460">Magnesium</keyword>
<evidence type="ECO:0000256" key="2">
    <source>
        <dbReference type="ARBA" id="ARBA00006934"/>
    </source>
</evidence>
<dbReference type="FunFam" id="3.40.50.1000:FF:000004">
    <property type="entry name" value="Sodium/potassium-transporting ATPase subunit alpha"/>
    <property type="match status" value="1"/>
</dbReference>
<evidence type="ECO:0000256" key="8">
    <source>
        <dbReference type="ARBA" id="ARBA00022741"/>
    </source>
</evidence>
<evidence type="ECO:0000256" key="9">
    <source>
        <dbReference type="ARBA" id="ARBA00022781"/>
    </source>
</evidence>
<dbReference type="SMART" id="SM00831">
    <property type="entry name" value="Cation_ATPase_N"/>
    <property type="match status" value="1"/>
</dbReference>
<dbReference type="Pfam" id="PF00689">
    <property type="entry name" value="Cation_ATPase_C"/>
    <property type="match status" value="1"/>
</dbReference>
<dbReference type="SFLD" id="SFLDF00027">
    <property type="entry name" value="p-type_atpase"/>
    <property type="match status" value="1"/>
</dbReference>
<dbReference type="InterPro" id="IPR036412">
    <property type="entry name" value="HAD-like_sf"/>
</dbReference>
<dbReference type="SUPFAM" id="SSF56784">
    <property type="entry name" value="HAD-like"/>
    <property type="match status" value="1"/>
</dbReference>
<evidence type="ECO:0000256" key="11">
    <source>
        <dbReference type="ARBA" id="ARBA00022842"/>
    </source>
</evidence>
<dbReference type="InterPro" id="IPR023299">
    <property type="entry name" value="ATPase_P-typ_cyto_dom_N"/>
</dbReference>
<keyword evidence="7 17" id="KW-0479">Metal-binding</keyword>
<feature type="transmembrane region" description="Helical" evidence="17">
    <location>
        <begin position="88"/>
        <end position="108"/>
    </location>
</feature>
<dbReference type="InterPro" id="IPR005775">
    <property type="entry name" value="P-type_ATPase_IIC"/>
</dbReference>
<comment type="subcellular location">
    <subcellularLocation>
        <location evidence="17">Cell membrane</location>
        <topology evidence="17">Multi-pass membrane protein</topology>
    </subcellularLocation>
    <subcellularLocation>
        <location evidence="1">Membrane</location>
        <topology evidence="1">Multi-pass membrane protein</topology>
    </subcellularLocation>
</comment>
<dbReference type="SFLD" id="SFLDG00002">
    <property type="entry name" value="C1.7:_P-type_atpase_like"/>
    <property type="match status" value="1"/>
</dbReference>
<keyword evidence="13" id="KW-1278">Translocase</keyword>
<dbReference type="InterPro" id="IPR008250">
    <property type="entry name" value="ATPase_P-typ_transduc_dom_A_sf"/>
</dbReference>